<dbReference type="RefSeq" id="WP_250597647.1">
    <property type="nucleotide sequence ID" value="NZ_JAKRVY010000007.1"/>
</dbReference>
<name>A0AAE3FTB6_9EURY</name>
<dbReference type="Gene3D" id="3.30.1050.10">
    <property type="entry name" value="SCP2 sterol-binding domain"/>
    <property type="match status" value="1"/>
</dbReference>
<dbReference type="InterPro" id="IPR016181">
    <property type="entry name" value="Acyl_CoA_acyltransferase"/>
</dbReference>
<dbReference type="Gene3D" id="3.40.630.30">
    <property type="match status" value="2"/>
</dbReference>
<feature type="domain" description="N-acetyltransferase" evidence="1">
    <location>
        <begin position="2"/>
        <end position="149"/>
    </location>
</feature>
<dbReference type="PROSITE" id="PS51186">
    <property type="entry name" value="GNAT"/>
    <property type="match status" value="1"/>
</dbReference>
<dbReference type="InterPro" id="IPR036527">
    <property type="entry name" value="SCP2_sterol-bd_dom_sf"/>
</dbReference>
<keyword evidence="2" id="KW-0808">Transferase</keyword>
<dbReference type="EC" id="2.3.1.-" evidence="2"/>
<proteinExistence type="predicted"/>
<dbReference type="InterPro" id="IPR000182">
    <property type="entry name" value="GNAT_dom"/>
</dbReference>
<dbReference type="SUPFAM" id="SSF55718">
    <property type="entry name" value="SCP-like"/>
    <property type="match status" value="1"/>
</dbReference>
<dbReference type="AlphaFoldDB" id="A0AAE3FTB6"/>
<organism evidence="2 3">
    <name type="scientific">Natranaeroarchaeum aerophilus</name>
    <dbReference type="NCBI Taxonomy" id="2917711"/>
    <lineage>
        <taxon>Archaea</taxon>
        <taxon>Methanobacteriati</taxon>
        <taxon>Methanobacteriota</taxon>
        <taxon>Stenosarchaea group</taxon>
        <taxon>Halobacteria</taxon>
        <taxon>Halobacteriales</taxon>
        <taxon>Natronoarchaeaceae</taxon>
        <taxon>Natranaeroarchaeum</taxon>
    </lineage>
</organism>
<evidence type="ECO:0000259" key="1">
    <source>
        <dbReference type="PROSITE" id="PS51186"/>
    </source>
</evidence>
<keyword evidence="3" id="KW-1185">Reference proteome</keyword>
<dbReference type="InterPro" id="IPR051554">
    <property type="entry name" value="Acetyltransferase_Eis"/>
</dbReference>
<evidence type="ECO:0000313" key="2">
    <source>
        <dbReference type="EMBL" id="MCL9814563.1"/>
    </source>
</evidence>
<reference evidence="2 3" key="1">
    <citation type="journal article" date="2022" name="Syst. Appl. Microbiol.">
        <title>Natronocalculus amylovorans gen. nov., sp. nov., and Natranaeroarchaeum aerophilus sp. nov., dominant culturable amylolytic natronoarchaea from hypersaline soda lakes in southwestern Siberia.</title>
        <authorList>
            <person name="Sorokin D.Y."/>
            <person name="Elcheninov A.G."/>
            <person name="Khizhniak T.V."/>
            <person name="Koenen M."/>
            <person name="Bale N.J."/>
            <person name="Damste J.S.S."/>
            <person name="Kublanov I.V."/>
        </authorList>
    </citation>
    <scope>NUCLEOTIDE SEQUENCE [LARGE SCALE GENOMIC DNA]</scope>
    <source>
        <strain evidence="2 3">AArc-St1-1</strain>
    </source>
</reference>
<dbReference type="SUPFAM" id="SSF55729">
    <property type="entry name" value="Acyl-CoA N-acyltransferases (Nat)"/>
    <property type="match status" value="1"/>
</dbReference>
<sequence length="401" mass="44327">MTDFRPLPDADRQQFRSMLRYAFTPERGPLDDEDIESGETVLYDRYGLYDGGELVSGCKLYTPEARIRDEITTIGGLGAVATLPEFRGKGYGRQLCLQVLSEYRKRGIGLVALWPFSTPFYRRMGWGTANKVARYELPPRALPMADTAGRMRRIDGDDWEELRAVERRASGTRSLALRRSETWWRERTLANWDGEGDPFCYGYERDGQLQGYLVYTVGDDDERTLTVSGLVAADEEAYRALFDFLSGHGAQIERIVGERALGTNLLSRVDDPAAIDCTVEAGPMVRLTDVEALEAIEWPADEGECTLAVSDPLVADNEGVFELSVSDGQASIDRVAGSVNGQSAQTADASVGIGTLSQLAVGTYGPDEAKRLGDFRILNESVRTRLGAVFVPRSVGLREFF</sequence>
<dbReference type="Pfam" id="PF13530">
    <property type="entry name" value="SCP2_2"/>
    <property type="match status" value="1"/>
</dbReference>
<keyword evidence="2" id="KW-0012">Acyltransferase</keyword>
<accession>A0AAE3FTB6</accession>
<dbReference type="PANTHER" id="PTHR37817">
    <property type="entry name" value="N-ACETYLTRANSFERASE EIS"/>
    <property type="match status" value="1"/>
</dbReference>
<dbReference type="EMBL" id="JAKRVY010000007">
    <property type="protein sequence ID" value="MCL9814563.1"/>
    <property type="molecule type" value="Genomic_DNA"/>
</dbReference>
<dbReference type="PANTHER" id="PTHR37817:SF1">
    <property type="entry name" value="N-ACETYLTRANSFERASE EIS"/>
    <property type="match status" value="1"/>
</dbReference>
<dbReference type="Proteomes" id="UP001202674">
    <property type="component" value="Unassembled WGS sequence"/>
</dbReference>
<dbReference type="Pfam" id="PF17668">
    <property type="entry name" value="Acetyltransf_17"/>
    <property type="match status" value="1"/>
</dbReference>
<dbReference type="CDD" id="cd04301">
    <property type="entry name" value="NAT_SF"/>
    <property type="match status" value="1"/>
</dbReference>
<dbReference type="InterPro" id="IPR041380">
    <property type="entry name" value="Acetyltransf_17"/>
</dbReference>
<gene>
    <name evidence="2" type="ORF">AArcSt11_12965</name>
</gene>
<dbReference type="Pfam" id="PF13527">
    <property type="entry name" value="Acetyltransf_9"/>
    <property type="match status" value="1"/>
</dbReference>
<dbReference type="InterPro" id="IPR025559">
    <property type="entry name" value="Eis_dom"/>
</dbReference>
<protein>
    <submittedName>
        <fullName evidence="2">GNAT family N-acetyltransferase</fullName>
        <ecNumber evidence="2">2.3.1.-</ecNumber>
    </submittedName>
</protein>
<dbReference type="GO" id="GO:0034069">
    <property type="term" value="F:aminoglycoside N-acetyltransferase activity"/>
    <property type="evidence" value="ECO:0007669"/>
    <property type="project" value="TreeGrafter"/>
</dbReference>
<comment type="caution">
    <text evidence="2">The sequence shown here is derived from an EMBL/GenBank/DDBJ whole genome shotgun (WGS) entry which is preliminary data.</text>
</comment>
<dbReference type="GO" id="GO:0030649">
    <property type="term" value="P:aminoglycoside antibiotic catabolic process"/>
    <property type="evidence" value="ECO:0007669"/>
    <property type="project" value="TreeGrafter"/>
</dbReference>
<evidence type="ECO:0000313" key="3">
    <source>
        <dbReference type="Proteomes" id="UP001202674"/>
    </source>
</evidence>